<evidence type="ECO:0000313" key="2">
    <source>
        <dbReference type="EMBL" id="KLV01262.1"/>
    </source>
</evidence>
<protein>
    <submittedName>
        <fullName evidence="2">Uncharacterized protein</fullName>
    </submittedName>
</protein>
<dbReference type="AlphaFoldDB" id="A0A0J1JH53"/>
<keyword evidence="1" id="KW-0732">Signal</keyword>
<evidence type="ECO:0000256" key="1">
    <source>
        <dbReference type="SAM" id="SignalP"/>
    </source>
</evidence>
<gene>
    <name evidence="2" type="ORF">ABT58_09070</name>
</gene>
<dbReference type="RefSeq" id="WP_047874055.1">
    <property type="nucleotide sequence ID" value="NZ_BMYC01000009.1"/>
</dbReference>
<dbReference type="Proteomes" id="UP000036426">
    <property type="component" value="Unassembled WGS sequence"/>
</dbReference>
<dbReference type="EMBL" id="LDOV01000016">
    <property type="protein sequence ID" value="KLV01262.1"/>
    <property type="molecule type" value="Genomic_DNA"/>
</dbReference>
<accession>A0A0J1JH53</accession>
<dbReference type="PATRIC" id="fig|754436.4.peg.1914"/>
<evidence type="ECO:0000313" key="3">
    <source>
        <dbReference type="Proteomes" id="UP000036426"/>
    </source>
</evidence>
<reference evidence="2 3" key="1">
    <citation type="submission" date="2015-05" db="EMBL/GenBank/DDBJ databases">
        <title>Photobacterium galathea sp. nov.</title>
        <authorList>
            <person name="Machado H."/>
            <person name="Gram L."/>
        </authorList>
    </citation>
    <scope>NUCLEOTIDE SEQUENCE [LARGE SCALE GENOMIC DNA]</scope>
    <source>
        <strain evidence="2 3">DSM 25995</strain>
    </source>
</reference>
<comment type="caution">
    <text evidence="2">The sequence shown here is derived from an EMBL/GenBank/DDBJ whole genome shotgun (WGS) entry which is preliminary data.</text>
</comment>
<dbReference type="OrthoDB" id="5702805at2"/>
<feature type="chain" id="PRO_5005253698" evidence="1">
    <location>
        <begin position="27"/>
        <end position="188"/>
    </location>
</feature>
<feature type="signal peptide" evidence="1">
    <location>
        <begin position="1"/>
        <end position="26"/>
    </location>
</feature>
<proteinExistence type="predicted"/>
<keyword evidence="3" id="KW-1185">Reference proteome</keyword>
<organism evidence="2 3">
    <name type="scientific">Photobacterium aphoticum</name>
    <dbReference type="NCBI Taxonomy" id="754436"/>
    <lineage>
        <taxon>Bacteria</taxon>
        <taxon>Pseudomonadati</taxon>
        <taxon>Pseudomonadota</taxon>
        <taxon>Gammaproteobacteria</taxon>
        <taxon>Vibrionales</taxon>
        <taxon>Vibrionaceae</taxon>
        <taxon>Photobacterium</taxon>
    </lineage>
</organism>
<sequence>MFKDTTVRYCQLLGAAVWMVSMPAIAAEEDTPMHCLTAEEVEVLLLESFPSLVLSGTEVISVDDFTPADEDVEPSRVTFFDKLSAALRNHSEVNHTYYTEIGGAELNLSVSGSLPHLTVQRQYQESGQNIEAQVFRNVCYQNGIIHSDSLIGWYVSEGLLLLEKQTNVSGIPQDMWVFYPAAMEEGVE</sequence>
<name>A0A0J1JH53_9GAMM</name>